<reference evidence="4 5" key="1">
    <citation type="submission" date="2017-12" db="EMBL/GenBank/DDBJ databases">
        <title>Comparative genomics of Botrytis spp.</title>
        <authorList>
            <person name="Valero-Jimenez C.A."/>
            <person name="Tapia P."/>
            <person name="Veloso J."/>
            <person name="Silva-Moreno E."/>
            <person name="Staats M."/>
            <person name="Valdes J.H."/>
            <person name="Van Kan J.A.L."/>
        </authorList>
    </citation>
    <scope>NUCLEOTIDE SEQUENCE [LARGE SCALE GENOMIC DNA]</scope>
    <source>
        <strain evidence="4 5">MUCL2120</strain>
    </source>
</reference>
<proteinExistence type="predicted"/>
<feature type="signal peptide" evidence="2">
    <location>
        <begin position="1"/>
        <end position="23"/>
    </location>
</feature>
<dbReference type="STRING" id="278944.A0A4Z1HG14"/>
<evidence type="ECO:0000259" key="3">
    <source>
        <dbReference type="PROSITE" id="PS51212"/>
    </source>
</evidence>
<dbReference type="PANTHER" id="PTHR45964">
    <property type="entry name" value="WSCD FAMILY MEMBER CG9164"/>
    <property type="match status" value="1"/>
</dbReference>
<dbReference type="EMBL" id="PQXJ01000602">
    <property type="protein sequence ID" value="TGO46222.1"/>
    <property type="molecule type" value="Genomic_DNA"/>
</dbReference>
<protein>
    <recommendedName>
        <fullName evidence="3">WSC domain-containing protein</fullName>
    </recommendedName>
</protein>
<dbReference type="OrthoDB" id="5985073at2759"/>
<gene>
    <name evidence="4" type="ORF">BOTNAR_0602g00010</name>
</gene>
<evidence type="ECO:0000256" key="1">
    <source>
        <dbReference type="ARBA" id="ARBA00022737"/>
    </source>
</evidence>
<dbReference type="PROSITE" id="PS51212">
    <property type="entry name" value="WSC"/>
    <property type="match status" value="1"/>
</dbReference>
<dbReference type="Proteomes" id="UP000297452">
    <property type="component" value="Unassembled WGS sequence"/>
</dbReference>
<name>A0A4Z1HG14_9HELO</name>
<keyword evidence="1" id="KW-0677">Repeat</keyword>
<accession>A0A4Z1HG14</accession>
<keyword evidence="5" id="KW-1185">Reference proteome</keyword>
<dbReference type="Pfam" id="PF01822">
    <property type="entry name" value="WSC"/>
    <property type="match status" value="3"/>
</dbReference>
<feature type="chain" id="PRO_5021300949" description="WSC domain-containing protein" evidence="2">
    <location>
        <begin position="24"/>
        <end position="281"/>
    </location>
</feature>
<dbReference type="InterPro" id="IPR002889">
    <property type="entry name" value="WSC_carb-bd"/>
</dbReference>
<evidence type="ECO:0000313" key="5">
    <source>
        <dbReference type="Proteomes" id="UP000297452"/>
    </source>
</evidence>
<dbReference type="PANTHER" id="PTHR45964:SF5">
    <property type="entry name" value="WSCD FAMILY MEMBER CG9164"/>
    <property type="match status" value="1"/>
</dbReference>
<evidence type="ECO:0000256" key="2">
    <source>
        <dbReference type="SAM" id="SignalP"/>
    </source>
</evidence>
<keyword evidence="2" id="KW-0732">Signal</keyword>
<organism evidence="4 5">
    <name type="scientific">Botryotinia narcissicola</name>
    <dbReference type="NCBI Taxonomy" id="278944"/>
    <lineage>
        <taxon>Eukaryota</taxon>
        <taxon>Fungi</taxon>
        <taxon>Dikarya</taxon>
        <taxon>Ascomycota</taxon>
        <taxon>Pezizomycotina</taxon>
        <taxon>Leotiomycetes</taxon>
        <taxon>Helotiales</taxon>
        <taxon>Sclerotiniaceae</taxon>
        <taxon>Botryotinia</taxon>
    </lineage>
</organism>
<dbReference type="AlphaFoldDB" id="A0A4Z1HG14"/>
<comment type="caution">
    <text evidence="4">The sequence shown here is derived from an EMBL/GenBank/DDBJ whole genome shotgun (WGS) entry which is preliminary data.</text>
</comment>
<sequence length="281" mass="29783">MIVNYPHSLVLALLAAFLTTSQSLSDTWVSQGCYVDVGRTLFEGEYIDSTNMTDESCISYFTPKILNYAGTEYASECYCGNSLAAGAGRALASDCSMRCPGNATEFCGGSNRLNLFWNGKSPPQTNPGSGLWIFAGCYTEGQTGRLLIHQVIASPMTVDICTTACQEGGYSLAGVEYADECCNSSEFCGGTNRLDVYDFNNTVIVTAPFTAAAAGTAPSSTGSPPIQQKVGVYTYFGCQTEGTSARALASKTSDAGNMTLESCKASCIGYTYFGTEYGREC</sequence>
<dbReference type="SMART" id="SM00321">
    <property type="entry name" value="WSC"/>
    <property type="match status" value="2"/>
</dbReference>
<feature type="domain" description="WSC" evidence="3">
    <location>
        <begin position="27"/>
        <end position="119"/>
    </location>
</feature>
<dbReference type="InterPro" id="IPR051589">
    <property type="entry name" value="Sialate-O-sulfotransferase"/>
</dbReference>
<evidence type="ECO:0000313" key="4">
    <source>
        <dbReference type="EMBL" id="TGO46222.1"/>
    </source>
</evidence>